<dbReference type="PANTHER" id="PTHR47663:SF1">
    <property type="entry name" value="XYLANOLYTIC TRANSCRIPTIONAL ACTIVATOR XLNR-RELATED"/>
    <property type="match status" value="1"/>
</dbReference>
<keyword evidence="2" id="KW-0862">Zinc</keyword>
<evidence type="ECO:0000256" key="3">
    <source>
        <dbReference type="ARBA" id="ARBA00023015"/>
    </source>
</evidence>
<evidence type="ECO:0000256" key="1">
    <source>
        <dbReference type="ARBA" id="ARBA00022723"/>
    </source>
</evidence>
<dbReference type="InterPro" id="IPR036864">
    <property type="entry name" value="Zn2-C6_fun-type_DNA-bd_sf"/>
</dbReference>
<dbReference type="EMBL" id="JASWJB010000031">
    <property type="protein sequence ID" value="KAK2608853.1"/>
    <property type="molecule type" value="Genomic_DNA"/>
</dbReference>
<dbReference type="AlphaFoldDB" id="A0AAJ0FX48"/>
<dbReference type="SMART" id="SM00066">
    <property type="entry name" value="GAL4"/>
    <property type="match status" value="1"/>
</dbReference>
<feature type="region of interest" description="Disordered" evidence="9">
    <location>
        <begin position="82"/>
        <end position="214"/>
    </location>
</feature>
<keyword evidence="10" id="KW-0472">Membrane</keyword>
<dbReference type="PANTHER" id="PTHR47663">
    <property type="entry name" value="XYLANOLYTIC TRANSCRIPTIONAL ACTIVATOR XLNR-RELATED"/>
    <property type="match status" value="1"/>
</dbReference>
<evidence type="ECO:0000259" key="11">
    <source>
        <dbReference type="PROSITE" id="PS50048"/>
    </source>
</evidence>
<organism evidence="12 13">
    <name type="scientific">Conoideocrella luteorostrata</name>
    <dbReference type="NCBI Taxonomy" id="1105319"/>
    <lineage>
        <taxon>Eukaryota</taxon>
        <taxon>Fungi</taxon>
        <taxon>Dikarya</taxon>
        <taxon>Ascomycota</taxon>
        <taxon>Pezizomycotina</taxon>
        <taxon>Sordariomycetes</taxon>
        <taxon>Hypocreomycetidae</taxon>
        <taxon>Hypocreales</taxon>
        <taxon>Clavicipitaceae</taxon>
        <taxon>Conoideocrella</taxon>
    </lineage>
</organism>
<keyword evidence="10" id="KW-1133">Transmembrane helix</keyword>
<dbReference type="InterPro" id="IPR051439">
    <property type="entry name" value="XlnR/Xlr1"/>
</dbReference>
<keyword evidence="10" id="KW-0812">Transmembrane</keyword>
<keyword evidence="1" id="KW-0479">Metal-binding</keyword>
<dbReference type="SMART" id="SM00906">
    <property type="entry name" value="Fungal_trans"/>
    <property type="match status" value="1"/>
</dbReference>
<comment type="caution">
    <text evidence="12">The sequence shown here is derived from an EMBL/GenBank/DDBJ whole genome shotgun (WGS) entry which is preliminary data.</text>
</comment>
<keyword evidence="13" id="KW-1185">Reference proteome</keyword>
<sequence length="859" mass="95214">MPKPLDMSPADSETQDLMLESREDGNQSPDELLQQEHARPRKRTRRACDKCSTSRTRCDGELPCRRCQDYGYICRYNREVKKRGRMPASTSTKHASGSQRSLSQAGSTRDDGLAAHTSPPSASPSSKSAVDDSKSLPPAVARSEYASESPASNSPAMDTNQYLGMPVAPTSHGNRPPEKRRRISNSMTVPSLIQSGLHKHARPESQSYRHRTTTSSVAFLDGPVADSEALISDESAGYPSPANASGSYDYGRSRPNRASFRSAASNEVLRDPFSHVAPVPDGLSPDLLQKAPTEDCCYRFLDPVLPYIRNILPASVACELLDIFLTDPGSSLFRGASPYILTRIFRRKSILHPTSPRYTTPALLATILWCVAQTADVMLLHVPGTRAKVVNDLYDLATSLTSDRDPDRWRRIHGGLRVENEVPIPGWSNTASVPNTTAANEPAGGVDDVLTFILLSIAVSGSDFKSDCYKWWSKAVRLTLALQLNREDERCPASVSPCANPLCSCHRDRSDVTFIEFERREERRRVFWLLYSLDRHLSLSFNTVLSMPDSYCEVYVPLPDSVWENLDAIPPRDLPPRIIGPPVIATGTGYLEYFLPLMAILGDIIEIHHRRRHLRLGHQDDAYSVSVVQGLLSAYELSLSVLGRDPVSAAVPTPSAFQIPGQAVRDLLSESPNPGSSTHASPASYEADQSRVRLVKAYSTHILHVLHVLLHGKWDAISMLDDGDDWITSKRFTECASHAISASQCISTILTIDPELTFMSYLFGIYLLQGSFILLLFADRMPQLGPNESVEQACENIIRAHEVCVVTLNTEFQKNFRKVVRSTLYSVRGSGPTDWEEHRARRRALSLYRWTKGAKGLAL</sequence>
<dbReference type="Gene3D" id="4.10.240.10">
    <property type="entry name" value="Zn(2)-C6 fungal-type DNA-binding domain"/>
    <property type="match status" value="1"/>
</dbReference>
<feature type="domain" description="Zn(2)-C6 fungal-type" evidence="11">
    <location>
        <begin position="47"/>
        <end position="76"/>
    </location>
</feature>
<dbReference type="InterPro" id="IPR007219">
    <property type="entry name" value="XnlR_reg_dom"/>
</dbReference>
<feature type="region of interest" description="Disordered" evidence="9">
    <location>
        <begin position="1"/>
        <end position="63"/>
    </location>
</feature>
<evidence type="ECO:0000313" key="13">
    <source>
        <dbReference type="Proteomes" id="UP001251528"/>
    </source>
</evidence>
<dbReference type="CDD" id="cd12148">
    <property type="entry name" value="fungal_TF_MHR"/>
    <property type="match status" value="1"/>
</dbReference>
<dbReference type="SUPFAM" id="SSF57701">
    <property type="entry name" value="Zn2/Cys6 DNA-binding domain"/>
    <property type="match status" value="1"/>
</dbReference>
<dbReference type="GO" id="GO:0006351">
    <property type="term" value="P:DNA-templated transcription"/>
    <property type="evidence" value="ECO:0007669"/>
    <property type="project" value="InterPro"/>
</dbReference>
<evidence type="ECO:0000256" key="10">
    <source>
        <dbReference type="SAM" id="Phobius"/>
    </source>
</evidence>
<evidence type="ECO:0000256" key="2">
    <source>
        <dbReference type="ARBA" id="ARBA00022833"/>
    </source>
</evidence>
<dbReference type="PROSITE" id="PS00463">
    <property type="entry name" value="ZN2_CY6_FUNGAL_1"/>
    <property type="match status" value="1"/>
</dbReference>
<evidence type="ECO:0000256" key="8">
    <source>
        <dbReference type="ARBA" id="ARBA00037990"/>
    </source>
</evidence>
<evidence type="ECO:0000256" key="7">
    <source>
        <dbReference type="ARBA" id="ARBA00023242"/>
    </source>
</evidence>
<dbReference type="Pfam" id="PF00172">
    <property type="entry name" value="Zn_clus"/>
    <property type="match status" value="1"/>
</dbReference>
<feature type="compositionally biased region" description="Low complexity" evidence="9">
    <location>
        <begin position="118"/>
        <end position="128"/>
    </location>
</feature>
<feature type="compositionally biased region" description="Polar residues" evidence="9">
    <location>
        <begin position="88"/>
        <end position="107"/>
    </location>
</feature>
<dbReference type="CDD" id="cd00067">
    <property type="entry name" value="GAL4"/>
    <property type="match status" value="1"/>
</dbReference>
<dbReference type="Pfam" id="PF04082">
    <property type="entry name" value="Fungal_trans"/>
    <property type="match status" value="1"/>
</dbReference>
<keyword evidence="5" id="KW-0010">Activator</keyword>
<feature type="compositionally biased region" description="Polar residues" evidence="9">
    <location>
        <begin position="149"/>
        <end position="162"/>
    </location>
</feature>
<dbReference type="PROSITE" id="PS50048">
    <property type="entry name" value="ZN2_CY6_FUNGAL_2"/>
    <property type="match status" value="1"/>
</dbReference>
<keyword evidence="3" id="KW-0805">Transcription regulation</keyword>
<dbReference type="GO" id="GO:0008270">
    <property type="term" value="F:zinc ion binding"/>
    <property type="evidence" value="ECO:0007669"/>
    <property type="project" value="InterPro"/>
</dbReference>
<keyword evidence="4" id="KW-0238">DNA-binding</keyword>
<feature type="transmembrane region" description="Helical" evidence="10">
    <location>
        <begin position="758"/>
        <end position="778"/>
    </location>
</feature>
<dbReference type="GO" id="GO:0000981">
    <property type="term" value="F:DNA-binding transcription factor activity, RNA polymerase II-specific"/>
    <property type="evidence" value="ECO:0007669"/>
    <property type="project" value="InterPro"/>
</dbReference>
<feature type="region of interest" description="Disordered" evidence="9">
    <location>
        <begin position="232"/>
        <end position="252"/>
    </location>
</feature>
<evidence type="ECO:0000256" key="9">
    <source>
        <dbReference type="SAM" id="MobiDB-lite"/>
    </source>
</evidence>
<keyword evidence="7" id="KW-0539">Nucleus</keyword>
<evidence type="ECO:0000313" key="12">
    <source>
        <dbReference type="EMBL" id="KAK2608853.1"/>
    </source>
</evidence>
<accession>A0AAJ0FX48</accession>
<feature type="compositionally biased region" description="Polar residues" evidence="9">
    <location>
        <begin position="184"/>
        <end position="194"/>
    </location>
</feature>
<evidence type="ECO:0000256" key="5">
    <source>
        <dbReference type="ARBA" id="ARBA00023159"/>
    </source>
</evidence>
<evidence type="ECO:0000256" key="6">
    <source>
        <dbReference type="ARBA" id="ARBA00023163"/>
    </source>
</evidence>
<keyword evidence="6" id="KW-0804">Transcription</keyword>
<comment type="similarity">
    <text evidence="8">Belongs to the xlnR/xlr1 family.</text>
</comment>
<dbReference type="InterPro" id="IPR001138">
    <property type="entry name" value="Zn2Cys6_DnaBD"/>
</dbReference>
<dbReference type="GO" id="GO:0003677">
    <property type="term" value="F:DNA binding"/>
    <property type="evidence" value="ECO:0007669"/>
    <property type="project" value="UniProtKB-KW"/>
</dbReference>
<dbReference type="Proteomes" id="UP001251528">
    <property type="component" value="Unassembled WGS sequence"/>
</dbReference>
<gene>
    <name evidence="12" type="ORF">QQS21_002566</name>
</gene>
<evidence type="ECO:0000256" key="4">
    <source>
        <dbReference type="ARBA" id="ARBA00023125"/>
    </source>
</evidence>
<reference evidence="12" key="1">
    <citation type="submission" date="2023-06" db="EMBL/GenBank/DDBJ databases">
        <title>Conoideocrella luteorostrata (Hypocreales: Clavicipitaceae), a potential biocontrol fungus for elongate hemlock scale in United States Christmas tree production areas.</title>
        <authorList>
            <person name="Barrett H."/>
            <person name="Lovett B."/>
            <person name="Macias A.M."/>
            <person name="Stajich J.E."/>
            <person name="Kasson M.T."/>
        </authorList>
    </citation>
    <scope>NUCLEOTIDE SEQUENCE</scope>
    <source>
        <strain evidence="12">ARSEF 14590</strain>
    </source>
</reference>
<protein>
    <recommendedName>
        <fullName evidence="11">Zn(2)-C6 fungal-type domain-containing protein</fullName>
    </recommendedName>
</protein>
<proteinExistence type="inferred from homology"/>
<name>A0AAJ0FX48_9HYPO</name>